<dbReference type="EMBL" id="JAWDGP010005730">
    <property type="protein sequence ID" value="KAK3752947.1"/>
    <property type="molecule type" value="Genomic_DNA"/>
</dbReference>
<reference evidence="1" key="1">
    <citation type="journal article" date="2023" name="G3 (Bethesda)">
        <title>A reference genome for the long-term kleptoplast-retaining sea slug Elysia crispata morphotype clarki.</title>
        <authorList>
            <person name="Eastman K.E."/>
            <person name="Pendleton A.L."/>
            <person name="Shaikh M.A."/>
            <person name="Suttiyut T."/>
            <person name="Ogas R."/>
            <person name="Tomko P."/>
            <person name="Gavelis G."/>
            <person name="Widhalm J.R."/>
            <person name="Wisecaver J.H."/>
        </authorList>
    </citation>
    <scope>NUCLEOTIDE SEQUENCE</scope>
    <source>
        <strain evidence="1">ECLA1</strain>
    </source>
</reference>
<gene>
    <name evidence="1" type="ORF">RRG08_021191</name>
</gene>
<keyword evidence="2" id="KW-1185">Reference proteome</keyword>
<protein>
    <submittedName>
        <fullName evidence="1">Uncharacterized protein</fullName>
    </submittedName>
</protein>
<accession>A0AAE1D2W2</accession>
<comment type="caution">
    <text evidence="1">The sequence shown here is derived from an EMBL/GenBank/DDBJ whole genome shotgun (WGS) entry which is preliminary data.</text>
</comment>
<evidence type="ECO:0000313" key="2">
    <source>
        <dbReference type="Proteomes" id="UP001283361"/>
    </source>
</evidence>
<sequence length="82" mass="9458">MSLGRKTLEAKLYSYPGQVKICNSFRVKPSMIEEWGSRSHADQINMQLDRQNLDKPMFECLRKCPQLNATYKGQSRRHAGLA</sequence>
<organism evidence="1 2">
    <name type="scientific">Elysia crispata</name>
    <name type="common">lettuce slug</name>
    <dbReference type="NCBI Taxonomy" id="231223"/>
    <lineage>
        <taxon>Eukaryota</taxon>
        <taxon>Metazoa</taxon>
        <taxon>Spiralia</taxon>
        <taxon>Lophotrochozoa</taxon>
        <taxon>Mollusca</taxon>
        <taxon>Gastropoda</taxon>
        <taxon>Heterobranchia</taxon>
        <taxon>Euthyneura</taxon>
        <taxon>Panpulmonata</taxon>
        <taxon>Sacoglossa</taxon>
        <taxon>Placobranchoidea</taxon>
        <taxon>Plakobranchidae</taxon>
        <taxon>Elysia</taxon>
    </lineage>
</organism>
<dbReference type="Proteomes" id="UP001283361">
    <property type="component" value="Unassembled WGS sequence"/>
</dbReference>
<name>A0AAE1D2W2_9GAST</name>
<proteinExistence type="predicted"/>
<evidence type="ECO:0000313" key="1">
    <source>
        <dbReference type="EMBL" id="KAK3752947.1"/>
    </source>
</evidence>
<dbReference type="AlphaFoldDB" id="A0AAE1D2W2"/>